<dbReference type="Proteomes" id="UP001632038">
    <property type="component" value="Unassembled WGS sequence"/>
</dbReference>
<reference evidence="3" key="1">
    <citation type="journal article" date="2024" name="IScience">
        <title>Strigolactones Initiate the Formation of Haustorium-like Structures in Castilleja.</title>
        <authorList>
            <person name="Buerger M."/>
            <person name="Peterson D."/>
            <person name="Chory J."/>
        </authorList>
    </citation>
    <scope>NUCLEOTIDE SEQUENCE [LARGE SCALE GENOMIC DNA]</scope>
</reference>
<keyword evidence="3" id="KW-1185">Reference proteome</keyword>
<evidence type="ECO:0000256" key="1">
    <source>
        <dbReference type="SAM" id="MobiDB-lite"/>
    </source>
</evidence>
<evidence type="ECO:0000313" key="2">
    <source>
        <dbReference type="EMBL" id="KAL3646947.1"/>
    </source>
</evidence>
<gene>
    <name evidence="2" type="ORF">CASFOL_009491</name>
</gene>
<accession>A0ABD3DY25</accession>
<name>A0ABD3DY25_9LAMI</name>
<dbReference type="AlphaFoldDB" id="A0ABD3DY25"/>
<dbReference type="EMBL" id="JAVIJP010000011">
    <property type="protein sequence ID" value="KAL3646947.1"/>
    <property type="molecule type" value="Genomic_DNA"/>
</dbReference>
<proteinExistence type="predicted"/>
<organism evidence="2 3">
    <name type="scientific">Castilleja foliolosa</name>
    <dbReference type="NCBI Taxonomy" id="1961234"/>
    <lineage>
        <taxon>Eukaryota</taxon>
        <taxon>Viridiplantae</taxon>
        <taxon>Streptophyta</taxon>
        <taxon>Embryophyta</taxon>
        <taxon>Tracheophyta</taxon>
        <taxon>Spermatophyta</taxon>
        <taxon>Magnoliopsida</taxon>
        <taxon>eudicotyledons</taxon>
        <taxon>Gunneridae</taxon>
        <taxon>Pentapetalae</taxon>
        <taxon>asterids</taxon>
        <taxon>lamiids</taxon>
        <taxon>Lamiales</taxon>
        <taxon>Orobanchaceae</taxon>
        <taxon>Pedicularideae</taxon>
        <taxon>Castillejinae</taxon>
        <taxon>Castilleja</taxon>
    </lineage>
</organism>
<feature type="region of interest" description="Disordered" evidence="1">
    <location>
        <begin position="73"/>
        <end position="95"/>
    </location>
</feature>
<evidence type="ECO:0000313" key="3">
    <source>
        <dbReference type="Proteomes" id="UP001632038"/>
    </source>
</evidence>
<sequence length="95" mass="10899">MDSGLHSLMLTIKTAGAYNILRMLSFEKLLRHFRLSIRPYRHLKDLNRKLLESLEISPMDEEWLSVLNADWDRATSSSDSDSPAPPGHPPKRGRN</sequence>
<protein>
    <submittedName>
        <fullName evidence="2">Uncharacterized protein</fullName>
    </submittedName>
</protein>
<comment type="caution">
    <text evidence="2">The sequence shown here is derived from an EMBL/GenBank/DDBJ whole genome shotgun (WGS) entry which is preliminary data.</text>
</comment>